<feature type="region of interest" description="Disordered" evidence="1">
    <location>
        <begin position="127"/>
        <end position="156"/>
    </location>
</feature>
<keyword evidence="3" id="KW-1185">Reference proteome</keyword>
<dbReference type="OrthoDB" id="4738706at2759"/>
<feature type="region of interest" description="Disordered" evidence="1">
    <location>
        <begin position="196"/>
        <end position="224"/>
    </location>
</feature>
<evidence type="ECO:0000256" key="1">
    <source>
        <dbReference type="SAM" id="MobiDB-lite"/>
    </source>
</evidence>
<dbReference type="EMBL" id="JAOQAZ010000031">
    <property type="protein sequence ID" value="KAJ4250250.1"/>
    <property type="molecule type" value="Genomic_DNA"/>
</dbReference>
<gene>
    <name evidence="2" type="ORF">NW762_012065</name>
</gene>
<accession>A0A9W8RRI0</accession>
<name>A0A9W8RRI0_9HYPO</name>
<sequence length="224" mass="25954">MEHIEGFDAAQERTLKSRKRPDRELSEDDKWKRVFKILFPHVLDDEIPSPFYEYDQTCQKEDYHQHSESDYLAQCEDYMVREVPQRLRQALGRELDRDLTIVEESLRRKAGDWVKTLLEEAFRELRQNRGTSRPGTNEEMSLPIEGQSLQVGSSESSNLLESESWANFALDSIDPLMFLGETEFAFDNGGLIEELLRPEDGDDSETRKLSDSGYGSHSSIQLEK</sequence>
<comment type="caution">
    <text evidence="2">The sequence shown here is derived from an EMBL/GenBank/DDBJ whole genome shotgun (WGS) entry which is preliminary data.</text>
</comment>
<dbReference type="Proteomes" id="UP001152049">
    <property type="component" value="Unassembled WGS sequence"/>
</dbReference>
<feature type="compositionally biased region" description="Polar residues" evidence="1">
    <location>
        <begin position="128"/>
        <end position="139"/>
    </location>
</feature>
<dbReference type="AlphaFoldDB" id="A0A9W8RRI0"/>
<organism evidence="2 3">
    <name type="scientific">Fusarium torreyae</name>
    <dbReference type="NCBI Taxonomy" id="1237075"/>
    <lineage>
        <taxon>Eukaryota</taxon>
        <taxon>Fungi</taxon>
        <taxon>Dikarya</taxon>
        <taxon>Ascomycota</taxon>
        <taxon>Pezizomycotina</taxon>
        <taxon>Sordariomycetes</taxon>
        <taxon>Hypocreomycetidae</taxon>
        <taxon>Hypocreales</taxon>
        <taxon>Nectriaceae</taxon>
        <taxon>Fusarium</taxon>
    </lineage>
</organism>
<proteinExistence type="predicted"/>
<evidence type="ECO:0000313" key="3">
    <source>
        <dbReference type="Proteomes" id="UP001152049"/>
    </source>
</evidence>
<feature type="region of interest" description="Disordered" evidence="1">
    <location>
        <begin position="1"/>
        <end position="27"/>
    </location>
</feature>
<protein>
    <submittedName>
        <fullName evidence="2">Uncharacterized protein</fullName>
    </submittedName>
</protein>
<evidence type="ECO:0000313" key="2">
    <source>
        <dbReference type="EMBL" id="KAJ4250250.1"/>
    </source>
</evidence>
<reference evidence="2" key="1">
    <citation type="submission" date="2022-09" db="EMBL/GenBank/DDBJ databases">
        <title>Fusarium specimens isolated from Avocado Roots.</title>
        <authorList>
            <person name="Stajich J."/>
            <person name="Roper C."/>
            <person name="Heimlech-Rivalta G."/>
        </authorList>
    </citation>
    <scope>NUCLEOTIDE SEQUENCE</scope>
    <source>
        <strain evidence="2">CF00136</strain>
    </source>
</reference>
<feature type="compositionally biased region" description="Basic and acidic residues" evidence="1">
    <location>
        <begin position="196"/>
        <end position="210"/>
    </location>
</feature>
<feature type="compositionally biased region" description="Polar residues" evidence="1">
    <location>
        <begin position="213"/>
        <end position="224"/>
    </location>
</feature>